<comment type="caution">
    <text evidence="6">The sequence shown here is derived from an EMBL/GenBank/DDBJ whole genome shotgun (WGS) entry which is preliminary data.</text>
</comment>
<dbReference type="SUPFAM" id="SSF52540">
    <property type="entry name" value="P-loop containing nucleoside triphosphate hydrolases"/>
    <property type="match status" value="1"/>
</dbReference>
<dbReference type="AlphaFoldDB" id="A0A401Z9V8"/>
<evidence type="ECO:0000313" key="7">
    <source>
        <dbReference type="Proteomes" id="UP000287224"/>
    </source>
</evidence>
<dbReference type="OrthoDB" id="9808397at2"/>
<dbReference type="PANTHER" id="PTHR42759">
    <property type="entry name" value="MOXR FAMILY PROTEIN"/>
    <property type="match status" value="1"/>
</dbReference>
<dbReference type="RefSeq" id="WP_126594879.1">
    <property type="nucleotide sequence ID" value="NZ_BIFQ01000001.1"/>
</dbReference>
<gene>
    <name evidence="6" type="ORF">KDAU_09580</name>
</gene>
<organism evidence="6 7">
    <name type="scientific">Dictyobacter aurantiacus</name>
    <dbReference type="NCBI Taxonomy" id="1936993"/>
    <lineage>
        <taxon>Bacteria</taxon>
        <taxon>Bacillati</taxon>
        <taxon>Chloroflexota</taxon>
        <taxon>Ktedonobacteria</taxon>
        <taxon>Ktedonobacterales</taxon>
        <taxon>Dictyobacteraceae</taxon>
        <taxon>Dictyobacter</taxon>
    </lineage>
</organism>
<dbReference type="GO" id="GO:0005524">
    <property type="term" value="F:ATP binding"/>
    <property type="evidence" value="ECO:0007669"/>
    <property type="project" value="UniProtKB-KW"/>
</dbReference>
<reference evidence="7" key="1">
    <citation type="submission" date="2018-12" db="EMBL/GenBank/DDBJ databases">
        <title>Tengunoibacter tsumagoiensis gen. nov., sp. nov., Dictyobacter kobayashii sp. nov., D. alpinus sp. nov., and D. joshuensis sp. nov. and description of Dictyobacteraceae fam. nov. within the order Ktedonobacterales isolated from Tengu-no-mugimeshi.</title>
        <authorList>
            <person name="Wang C.M."/>
            <person name="Zheng Y."/>
            <person name="Sakai Y."/>
            <person name="Toyoda A."/>
            <person name="Minakuchi Y."/>
            <person name="Abe K."/>
            <person name="Yokota A."/>
            <person name="Yabe S."/>
        </authorList>
    </citation>
    <scope>NUCLEOTIDE SEQUENCE [LARGE SCALE GENOMIC DNA]</scope>
    <source>
        <strain evidence="7">S-27</strain>
    </source>
</reference>
<evidence type="ECO:0000259" key="4">
    <source>
        <dbReference type="Pfam" id="PF07726"/>
    </source>
</evidence>
<dbReference type="PANTHER" id="PTHR42759:SF5">
    <property type="entry name" value="METHANOL DEHYDROGENASE REGULATOR"/>
    <property type="match status" value="1"/>
</dbReference>
<dbReference type="InterPro" id="IPR050764">
    <property type="entry name" value="CbbQ/NirQ/NorQ/GpvN"/>
</dbReference>
<comment type="similarity">
    <text evidence="3">Belongs to the MoxR family.</text>
</comment>
<evidence type="ECO:0000256" key="2">
    <source>
        <dbReference type="ARBA" id="ARBA00022840"/>
    </source>
</evidence>
<evidence type="ECO:0000259" key="5">
    <source>
        <dbReference type="Pfam" id="PF17863"/>
    </source>
</evidence>
<keyword evidence="1" id="KW-0547">Nucleotide-binding</keyword>
<dbReference type="InterPro" id="IPR041628">
    <property type="entry name" value="ChlI/MoxR_AAA_lid"/>
</dbReference>
<dbReference type="Pfam" id="PF17863">
    <property type="entry name" value="AAA_lid_2"/>
    <property type="match status" value="1"/>
</dbReference>
<dbReference type="PIRSF" id="PIRSF002849">
    <property type="entry name" value="AAA_ATPase_chaperone_MoxR_prd"/>
    <property type="match status" value="1"/>
</dbReference>
<dbReference type="InterPro" id="IPR011703">
    <property type="entry name" value="ATPase_AAA-3"/>
</dbReference>
<keyword evidence="7" id="KW-1185">Reference proteome</keyword>
<dbReference type="EMBL" id="BIFQ01000001">
    <property type="protein sequence ID" value="GCE03629.1"/>
    <property type="molecule type" value="Genomic_DNA"/>
</dbReference>
<dbReference type="GO" id="GO:0016887">
    <property type="term" value="F:ATP hydrolysis activity"/>
    <property type="evidence" value="ECO:0007669"/>
    <property type="project" value="InterPro"/>
</dbReference>
<name>A0A401Z9V8_9CHLR</name>
<feature type="domain" description="ATPase AAA-3" evidence="4">
    <location>
        <begin position="41"/>
        <end position="171"/>
    </location>
</feature>
<dbReference type="InterPro" id="IPR027417">
    <property type="entry name" value="P-loop_NTPase"/>
</dbReference>
<dbReference type="Gene3D" id="3.40.50.300">
    <property type="entry name" value="P-loop containing nucleotide triphosphate hydrolases"/>
    <property type="match status" value="1"/>
</dbReference>
<evidence type="ECO:0000313" key="6">
    <source>
        <dbReference type="EMBL" id="GCE03629.1"/>
    </source>
</evidence>
<dbReference type="Gene3D" id="1.10.8.80">
    <property type="entry name" value="Magnesium chelatase subunit I, C-Terminal domain"/>
    <property type="match status" value="1"/>
</dbReference>
<keyword evidence="2" id="KW-0067">ATP-binding</keyword>
<feature type="domain" description="ChlI/MoxR AAA lid" evidence="5">
    <location>
        <begin position="234"/>
        <end position="306"/>
    </location>
</feature>
<evidence type="ECO:0000256" key="1">
    <source>
        <dbReference type="ARBA" id="ARBA00022741"/>
    </source>
</evidence>
<dbReference type="Pfam" id="PF07726">
    <property type="entry name" value="AAA_3"/>
    <property type="match status" value="1"/>
</dbReference>
<accession>A0A401Z9V8</accession>
<protein>
    <submittedName>
        <fullName evidence="6">ATPase</fullName>
    </submittedName>
</protein>
<dbReference type="Proteomes" id="UP000287224">
    <property type="component" value="Unassembled WGS sequence"/>
</dbReference>
<proteinExistence type="inferred from homology"/>
<dbReference type="FunFam" id="3.40.50.300:FF:000640">
    <property type="entry name" value="MoxR family ATPase"/>
    <property type="match status" value="1"/>
</dbReference>
<evidence type="ECO:0000256" key="3">
    <source>
        <dbReference type="ARBA" id="ARBA00061607"/>
    </source>
</evidence>
<sequence length="323" mass="35383">MQSVQDLAAAVQRVIGNVERVIVGKAEPVAFSLIAVICHGHILIEDVPGVGKTVLTKAIARSIGCSFKRIQFTPDLLPSDVTGVSIYNQKSGNFEFRPGPIMSQIVLADEVNRATPKTQSALLEAMEEAQITVDGVTYQLPQPFMVMATQNPIEYEGTFPLPEAQLDRFMMSIKLGYPRAEDEINILDSHQHHHPLEDLAQIMTADELVLIQQQVRSIHVDPSIREYIVALANATRNHQNIYLGVSPRGSLALFRASQALAAIRGRGYVIPDDIKLLVKPTLAHRIIVTPAARVRSVTSAQILDEILQSVPVPNAWVGGGRGR</sequence>